<protein>
    <submittedName>
        <fullName evidence="1">Uncharacterized protein</fullName>
    </submittedName>
</protein>
<proteinExistence type="predicted"/>
<accession>A0ABS2AAL1</accession>
<organism evidence="1 2">
    <name type="scientific">Paractinoplanes ovalisporus</name>
    <dbReference type="NCBI Taxonomy" id="2810368"/>
    <lineage>
        <taxon>Bacteria</taxon>
        <taxon>Bacillati</taxon>
        <taxon>Actinomycetota</taxon>
        <taxon>Actinomycetes</taxon>
        <taxon>Micromonosporales</taxon>
        <taxon>Micromonosporaceae</taxon>
        <taxon>Paractinoplanes</taxon>
    </lineage>
</organism>
<name>A0ABS2AAL1_9ACTN</name>
<keyword evidence="2" id="KW-1185">Reference proteome</keyword>
<dbReference type="EMBL" id="JAENHP010000004">
    <property type="protein sequence ID" value="MBM2616862.1"/>
    <property type="molecule type" value="Genomic_DNA"/>
</dbReference>
<evidence type="ECO:0000313" key="1">
    <source>
        <dbReference type="EMBL" id="MBM2616862.1"/>
    </source>
</evidence>
<reference evidence="1 2" key="1">
    <citation type="submission" date="2021-01" db="EMBL/GenBank/DDBJ databases">
        <title>Actinoplanes sp. nov. LDG1-06 isolated from lichen.</title>
        <authorList>
            <person name="Saeng-In P."/>
            <person name="Phongsopitanun W."/>
            <person name="Kanchanasin P."/>
            <person name="Yuki M."/>
            <person name="Kudo T."/>
            <person name="Ohkuma M."/>
            <person name="Tanasupawat S."/>
        </authorList>
    </citation>
    <scope>NUCLEOTIDE SEQUENCE [LARGE SCALE GENOMIC DNA]</scope>
    <source>
        <strain evidence="1 2">LDG1-06</strain>
    </source>
</reference>
<evidence type="ECO:0000313" key="2">
    <source>
        <dbReference type="Proteomes" id="UP000632138"/>
    </source>
</evidence>
<sequence>MTDLLAPAVTPSSGGELTGLRLTLPQFNYAGFCRVCIRQDCADPGCAVQWPRYRWELCPDCGGTCFSTVTGVYCAECIDGLVEVR</sequence>
<gene>
    <name evidence="1" type="ORF">JIG36_14975</name>
</gene>
<dbReference type="Proteomes" id="UP000632138">
    <property type="component" value="Unassembled WGS sequence"/>
</dbReference>
<comment type="caution">
    <text evidence="1">The sequence shown here is derived from an EMBL/GenBank/DDBJ whole genome shotgun (WGS) entry which is preliminary data.</text>
</comment>
<dbReference type="RefSeq" id="WP_203376899.1">
    <property type="nucleotide sequence ID" value="NZ_JAENHP010000004.1"/>
</dbReference>